<evidence type="ECO:0000313" key="3">
    <source>
        <dbReference type="Proteomes" id="UP001293254"/>
    </source>
</evidence>
<keyword evidence="3" id="KW-1185">Reference proteome</keyword>
<dbReference type="EMBL" id="JACGWO010000002">
    <property type="protein sequence ID" value="KAK4434300.1"/>
    <property type="molecule type" value="Genomic_DNA"/>
</dbReference>
<sequence>MKTKQTASRSEPSLKDTIVTKDKGKRVMFDESVQQETMKETEPNRHKNEMQNTNQNTEKMIVIEDEKEIGKHPSQHLEIPEGFNYEDPLLIELLDKNWDKECNTKQGQNHSIIEDIEATNNIQKGKTKQ</sequence>
<feature type="compositionally biased region" description="Basic and acidic residues" evidence="1">
    <location>
        <begin position="37"/>
        <end position="49"/>
    </location>
</feature>
<feature type="region of interest" description="Disordered" evidence="1">
    <location>
        <begin position="1"/>
        <end position="57"/>
    </location>
</feature>
<dbReference type="AlphaFoldDB" id="A0AAE2CTU6"/>
<feature type="compositionally biased region" description="Basic and acidic residues" evidence="1">
    <location>
        <begin position="12"/>
        <end position="29"/>
    </location>
</feature>
<reference evidence="2" key="2">
    <citation type="journal article" date="2024" name="Plant">
        <title>Genomic evolution and insights into agronomic trait innovations of Sesamum species.</title>
        <authorList>
            <person name="Miao H."/>
            <person name="Wang L."/>
            <person name="Qu L."/>
            <person name="Liu H."/>
            <person name="Sun Y."/>
            <person name="Le M."/>
            <person name="Wang Q."/>
            <person name="Wei S."/>
            <person name="Zheng Y."/>
            <person name="Lin W."/>
            <person name="Duan Y."/>
            <person name="Cao H."/>
            <person name="Xiong S."/>
            <person name="Wang X."/>
            <person name="Wei L."/>
            <person name="Li C."/>
            <person name="Ma Q."/>
            <person name="Ju M."/>
            <person name="Zhao R."/>
            <person name="Li G."/>
            <person name="Mu C."/>
            <person name="Tian Q."/>
            <person name="Mei H."/>
            <person name="Zhang T."/>
            <person name="Gao T."/>
            <person name="Zhang H."/>
        </authorList>
    </citation>
    <scope>NUCLEOTIDE SEQUENCE</scope>
    <source>
        <strain evidence="2">3651</strain>
    </source>
</reference>
<organism evidence="2 3">
    <name type="scientific">Sesamum alatum</name>
    <dbReference type="NCBI Taxonomy" id="300844"/>
    <lineage>
        <taxon>Eukaryota</taxon>
        <taxon>Viridiplantae</taxon>
        <taxon>Streptophyta</taxon>
        <taxon>Embryophyta</taxon>
        <taxon>Tracheophyta</taxon>
        <taxon>Spermatophyta</taxon>
        <taxon>Magnoliopsida</taxon>
        <taxon>eudicotyledons</taxon>
        <taxon>Gunneridae</taxon>
        <taxon>Pentapetalae</taxon>
        <taxon>asterids</taxon>
        <taxon>lamiids</taxon>
        <taxon>Lamiales</taxon>
        <taxon>Pedaliaceae</taxon>
        <taxon>Sesamum</taxon>
    </lineage>
</organism>
<name>A0AAE2CTU6_9LAMI</name>
<comment type="caution">
    <text evidence="2">The sequence shown here is derived from an EMBL/GenBank/DDBJ whole genome shotgun (WGS) entry which is preliminary data.</text>
</comment>
<proteinExistence type="predicted"/>
<dbReference type="Proteomes" id="UP001293254">
    <property type="component" value="Unassembled WGS sequence"/>
</dbReference>
<gene>
    <name evidence="2" type="ORF">Salat_0592800</name>
</gene>
<accession>A0AAE2CTU6</accession>
<evidence type="ECO:0000313" key="2">
    <source>
        <dbReference type="EMBL" id="KAK4434300.1"/>
    </source>
</evidence>
<feature type="compositionally biased region" description="Polar residues" evidence="1">
    <location>
        <begin position="1"/>
        <end position="11"/>
    </location>
</feature>
<evidence type="ECO:0000256" key="1">
    <source>
        <dbReference type="SAM" id="MobiDB-lite"/>
    </source>
</evidence>
<reference evidence="2" key="1">
    <citation type="submission" date="2020-06" db="EMBL/GenBank/DDBJ databases">
        <authorList>
            <person name="Li T."/>
            <person name="Hu X."/>
            <person name="Zhang T."/>
            <person name="Song X."/>
            <person name="Zhang H."/>
            <person name="Dai N."/>
            <person name="Sheng W."/>
            <person name="Hou X."/>
            <person name="Wei L."/>
        </authorList>
    </citation>
    <scope>NUCLEOTIDE SEQUENCE</scope>
    <source>
        <strain evidence="2">3651</strain>
        <tissue evidence="2">Leaf</tissue>
    </source>
</reference>
<protein>
    <submittedName>
        <fullName evidence="2">Uncharacterized protein</fullName>
    </submittedName>
</protein>